<dbReference type="EMBL" id="MNCJ02000324">
    <property type="protein sequence ID" value="KAF5791170.1"/>
    <property type="molecule type" value="Genomic_DNA"/>
</dbReference>
<reference evidence="3" key="1">
    <citation type="journal article" date="2017" name="Nature">
        <title>The sunflower genome provides insights into oil metabolism, flowering and Asterid evolution.</title>
        <authorList>
            <person name="Badouin H."/>
            <person name="Gouzy J."/>
            <person name="Grassa C.J."/>
            <person name="Murat F."/>
            <person name="Staton S.E."/>
            <person name="Cottret L."/>
            <person name="Lelandais-Briere C."/>
            <person name="Owens G.L."/>
            <person name="Carrere S."/>
            <person name="Mayjonade B."/>
            <person name="Legrand L."/>
            <person name="Gill N."/>
            <person name="Kane N.C."/>
            <person name="Bowers J.E."/>
            <person name="Hubner S."/>
            <person name="Bellec A."/>
            <person name="Berard A."/>
            <person name="Berges H."/>
            <person name="Blanchet N."/>
            <person name="Boniface M.C."/>
            <person name="Brunel D."/>
            <person name="Catrice O."/>
            <person name="Chaidir N."/>
            <person name="Claudel C."/>
            <person name="Donnadieu C."/>
            <person name="Faraut T."/>
            <person name="Fievet G."/>
            <person name="Helmstetter N."/>
            <person name="King M."/>
            <person name="Knapp S.J."/>
            <person name="Lai Z."/>
            <person name="Le Paslier M.C."/>
            <person name="Lippi Y."/>
            <person name="Lorenzon L."/>
            <person name="Mandel J.R."/>
            <person name="Marage G."/>
            <person name="Marchand G."/>
            <person name="Marquand E."/>
            <person name="Bret-Mestries E."/>
            <person name="Morien E."/>
            <person name="Nambeesan S."/>
            <person name="Nguyen T."/>
            <person name="Pegot-Espagnet P."/>
            <person name="Pouilly N."/>
            <person name="Raftis F."/>
            <person name="Sallet E."/>
            <person name="Schiex T."/>
            <person name="Thomas J."/>
            <person name="Vandecasteele C."/>
            <person name="Vares D."/>
            <person name="Vear F."/>
            <person name="Vautrin S."/>
            <person name="Crespi M."/>
            <person name="Mangin B."/>
            <person name="Burke J.M."/>
            <person name="Salse J."/>
            <person name="Munos S."/>
            <person name="Vincourt P."/>
            <person name="Rieseberg L.H."/>
            <person name="Langlade N.B."/>
        </authorList>
    </citation>
    <scope>NUCLEOTIDE SEQUENCE</scope>
    <source>
        <tissue evidence="3">Leaves</tissue>
    </source>
</reference>
<dbReference type="Gene3D" id="3.40.50.970">
    <property type="match status" value="1"/>
</dbReference>
<proteinExistence type="inferred from homology"/>
<accession>A0A9K3I762</accession>
<dbReference type="PROSITE" id="PS51257">
    <property type="entry name" value="PROKAR_LIPOPROTEIN"/>
    <property type="match status" value="1"/>
</dbReference>
<evidence type="ECO:0000313" key="3">
    <source>
        <dbReference type="EMBL" id="KAF5791170.1"/>
    </source>
</evidence>
<dbReference type="GO" id="GO:0016740">
    <property type="term" value="F:transferase activity"/>
    <property type="evidence" value="ECO:0007669"/>
    <property type="project" value="UniProtKB-KW"/>
</dbReference>
<reference evidence="3" key="2">
    <citation type="submission" date="2020-06" db="EMBL/GenBank/DDBJ databases">
        <title>Helianthus annuus Genome sequencing and assembly Release 2.</title>
        <authorList>
            <person name="Gouzy J."/>
            <person name="Langlade N."/>
            <person name="Munos S."/>
        </authorList>
    </citation>
    <scope>NUCLEOTIDE SEQUENCE</scope>
    <source>
        <tissue evidence="3">Leaves</tissue>
    </source>
</reference>
<organism evidence="3 4">
    <name type="scientific">Helianthus annuus</name>
    <name type="common">Common sunflower</name>
    <dbReference type="NCBI Taxonomy" id="4232"/>
    <lineage>
        <taxon>Eukaryota</taxon>
        <taxon>Viridiplantae</taxon>
        <taxon>Streptophyta</taxon>
        <taxon>Embryophyta</taxon>
        <taxon>Tracheophyta</taxon>
        <taxon>Spermatophyta</taxon>
        <taxon>Magnoliopsida</taxon>
        <taxon>eudicotyledons</taxon>
        <taxon>Gunneridae</taxon>
        <taxon>Pentapetalae</taxon>
        <taxon>asterids</taxon>
        <taxon>campanulids</taxon>
        <taxon>Asterales</taxon>
        <taxon>Asteraceae</taxon>
        <taxon>Asteroideae</taxon>
        <taxon>Heliantheae alliance</taxon>
        <taxon>Heliantheae</taxon>
        <taxon>Helianthus</taxon>
    </lineage>
</organism>
<evidence type="ECO:0000313" key="4">
    <source>
        <dbReference type="Proteomes" id="UP000215914"/>
    </source>
</evidence>
<dbReference type="InterPro" id="IPR000308">
    <property type="entry name" value="14-3-3"/>
</dbReference>
<dbReference type="InterPro" id="IPR029061">
    <property type="entry name" value="THDP-binding"/>
</dbReference>
<gene>
    <name evidence="3" type="ORF">HanXRQr2_Chr09g0391591</name>
</gene>
<dbReference type="GO" id="GO:0008104">
    <property type="term" value="P:intracellular protein localization"/>
    <property type="evidence" value="ECO:0000318"/>
    <property type="project" value="GO_Central"/>
</dbReference>
<comment type="similarity">
    <text evidence="1">Belongs to the 14-3-3 family.</text>
</comment>
<sequence length="291" mass="32688">MLQLHRGDNNNRFWVTKQGEFVQCSWSGFGCKKVDATRQNLGWPYEPFHVPNKVKKHWSRHTPEGAALEAERNAKFAEYEKKYPKEVAEFKSIAIGVLPAGWEKALSIESELSSICDGILKVLGSKLIGSTSGGDSKGFYLKMKGDYYRYLAVFKTGDERKLIESELSSIYDGILKVLDSKHIGSASGGDSKVFYLKMKGDYCRYLAEFKTGDERKLVSNKTITIPAVEVEPPGYSYNPSSESHQDSLAQAVADEMQKIYTKELRPKPVPLIVEGGVIDEEDVEQDILNQR</sequence>
<keyword evidence="3" id="KW-0808">Transferase</keyword>
<dbReference type="GO" id="GO:0005654">
    <property type="term" value="C:nucleoplasm"/>
    <property type="evidence" value="ECO:0007669"/>
    <property type="project" value="UniProtKB-SubCell"/>
</dbReference>
<dbReference type="Gene3D" id="1.20.190.20">
    <property type="entry name" value="14-3-3 domain"/>
    <property type="match status" value="2"/>
</dbReference>
<dbReference type="SUPFAM" id="SSF52518">
    <property type="entry name" value="Thiamin diphosphate-binding fold (THDP-binding)"/>
    <property type="match status" value="1"/>
</dbReference>
<dbReference type="EC" id="2.2.1.1" evidence="3"/>
<comment type="caution">
    <text evidence="3">The sequence shown here is derived from an EMBL/GenBank/DDBJ whole genome shotgun (WGS) entry which is preliminary data.</text>
</comment>
<dbReference type="Proteomes" id="UP000215914">
    <property type="component" value="Unassembled WGS sequence"/>
</dbReference>
<dbReference type="SUPFAM" id="SSF48445">
    <property type="entry name" value="14-3-3 protein"/>
    <property type="match status" value="2"/>
</dbReference>
<dbReference type="InterPro" id="IPR023410">
    <property type="entry name" value="14-3-3_domain"/>
</dbReference>
<dbReference type="InterPro" id="IPR005474">
    <property type="entry name" value="Transketolase_N"/>
</dbReference>
<dbReference type="AlphaFoldDB" id="A0A9K3I762"/>
<feature type="domain" description="14-3-3" evidence="2">
    <location>
        <begin position="69"/>
        <end position="289"/>
    </location>
</feature>
<dbReference type="InterPro" id="IPR036815">
    <property type="entry name" value="14-3-3_dom_sf"/>
</dbReference>
<dbReference type="SMART" id="SM00101">
    <property type="entry name" value="14_3_3"/>
    <property type="match status" value="1"/>
</dbReference>
<evidence type="ECO:0000256" key="1">
    <source>
        <dbReference type="ARBA" id="ARBA00006141"/>
    </source>
</evidence>
<dbReference type="GO" id="GO:0007165">
    <property type="term" value="P:signal transduction"/>
    <property type="evidence" value="ECO:0000318"/>
    <property type="project" value="GO_Central"/>
</dbReference>
<dbReference type="PRINTS" id="PR00305">
    <property type="entry name" value="1433ZETA"/>
</dbReference>
<protein>
    <submittedName>
        <fullName evidence="3">Transketolase</fullName>
        <ecNumber evidence="3">2.2.1.1</ecNumber>
    </submittedName>
</protein>
<dbReference type="GO" id="GO:0005730">
    <property type="term" value="C:nucleolus"/>
    <property type="evidence" value="ECO:0007669"/>
    <property type="project" value="UniProtKB-SubCell"/>
</dbReference>
<evidence type="ECO:0000259" key="2">
    <source>
        <dbReference type="SMART" id="SM00101"/>
    </source>
</evidence>
<dbReference type="Pfam" id="PF00456">
    <property type="entry name" value="Transketolase_N"/>
    <property type="match status" value="1"/>
</dbReference>
<dbReference type="Pfam" id="PF00244">
    <property type="entry name" value="14-3-3"/>
    <property type="match status" value="1"/>
</dbReference>
<keyword evidence="4" id="KW-1185">Reference proteome</keyword>
<dbReference type="GO" id="GO:0005737">
    <property type="term" value="C:cytoplasm"/>
    <property type="evidence" value="ECO:0000318"/>
    <property type="project" value="GO_Central"/>
</dbReference>
<dbReference type="GO" id="GO:0042254">
    <property type="term" value="P:ribosome biogenesis"/>
    <property type="evidence" value="ECO:0007669"/>
    <property type="project" value="UniProtKB-KW"/>
</dbReference>
<dbReference type="Gramene" id="mRNA:HanXRQr2_Chr09g0391591">
    <property type="protein sequence ID" value="mRNA:HanXRQr2_Chr09g0391591"/>
    <property type="gene ID" value="HanXRQr2_Chr09g0391591"/>
</dbReference>
<dbReference type="PANTHER" id="PTHR18860">
    <property type="entry name" value="14-3-3 PROTEIN"/>
    <property type="match status" value="1"/>
</dbReference>
<name>A0A9K3I762_HELAN</name>